<dbReference type="InterPro" id="IPR027417">
    <property type="entry name" value="P-loop_NTPase"/>
</dbReference>
<proteinExistence type="inferred from homology"/>
<keyword evidence="5" id="KW-0819">tRNA processing</keyword>
<organism evidence="11">
    <name type="scientific">marine sediment metagenome</name>
    <dbReference type="NCBI Taxonomy" id="412755"/>
    <lineage>
        <taxon>unclassified sequences</taxon>
        <taxon>metagenomes</taxon>
        <taxon>ecological metagenomes</taxon>
    </lineage>
</organism>
<evidence type="ECO:0000256" key="7">
    <source>
        <dbReference type="ARBA" id="ARBA00022741"/>
    </source>
</evidence>
<feature type="non-terminal residue" evidence="11">
    <location>
        <position position="1"/>
    </location>
</feature>
<dbReference type="GO" id="GO:0046872">
    <property type="term" value="F:metal ion binding"/>
    <property type="evidence" value="ECO:0007669"/>
    <property type="project" value="UniProtKB-KW"/>
</dbReference>
<gene>
    <name evidence="11" type="ORF">S06H3_24286</name>
</gene>
<evidence type="ECO:0000256" key="8">
    <source>
        <dbReference type="ARBA" id="ARBA00022840"/>
    </source>
</evidence>
<evidence type="ECO:0000313" key="11">
    <source>
        <dbReference type="EMBL" id="GAI22799.1"/>
    </source>
</evidence>
<accession>X1NVW1</accession>
<evidence type="ECO:0000256" key="3">
    <source>
        <dbReference type="ARBA" id="ARBA00019010"/>
    </source>
</evidence>
<comment type="subcellular location">
    <subcellularLocation>
        <location evidence="1">Cytoplasm</location>
    </subcellularLocation>
</comment>
<sequence>EGDLGGGKTTFLQGFAKGLGIKEKILSPTFIILRKFLIPKSQFLNFFHIDCYRISRPKEILDLGFKEIISNSKNIVTIEWAERIQKILPKETIILKFEFINQKTRRDFGQGSFNPPPCFWWGVKKSFNHWS</sequence>
<dbReference type="SUPFAM" id="SSF52540">
    <property type="entry name" value="P-loop containing nucleoside triphosphate hydrolases"/>
    <property type="match status" value="1"/>
</dbReference>
<evidence type="ECO:0000256" key="10">
    <source>
        <dbReference type="ARBA" id="ARBA00032441"/>
    </source>
</evidence>
<reference evidence="11" key="1">
    <citation type="journal article" date="2014" name="Front. Microbiol.">
        <title>High frequency of phylogenetically diverse reductive dehalogenase-homologous genes in deep subseafloor sedimentary metagenomes.</title>
        <authorList>
            <person name="Kawai M."/>
            <person name="Futagami T."/>
            <person name="Toyoda A."/>
            <person name="Takaki Y."/>
            <person name="Nishi S."/>
            <person name="Hori S."/>
            <person name="Arai W."/>
            <person name="Tsubouchi T."/>
            <person name="Morono Y."/>
            <person name="Uchiyama I."/>
            <person name="Ito T."/>
            <person name="Fujiyama A."/>
            <person name="Inagaki F."/>
            <person name="Takami H."/>
        </authorList>
    </citation>
    <scope>NUCLEOTIDE SEQUENCE</scope>
    <source>
        <strain evidence="11">Expedition CK06-06</strain>
    </source>
</reference>
<dbReference type="EMBL" id="BARV01013456">
    <property type="protein sequence ID" value="GAI22799.1"/>
    <property type="molecule type" value="Genomic_DNA"/>
</dbReference>
<keyword evidence="8" id="KW-0067">ATP-binding</keyword>
<keyword evidence="9" id="KW-0460">Magnesium</keyword>
<keyword evidence="6" id="KW-0479">Metal-binding</keyword>
<evidence type="ECO:0000256" key="6">
    <source>
        <dbReference type="ARBA" id="ARBA00022723"/>
    </source>
</evidence>
<dbReference type="AlphaFoldDB" id="X1NVW1"/>
<comment type="similarity">
    <text evidence="2">Belongs to the TsaE family.</text>
</comment>
<evidence type="ECO:0000256" key="9">
    <source>
        <dbReference type="ARBA" id="ARBA00022842"/>
    </source>
</evidence>
<dbReference type="PANTHER" id="PTHR33540:SF2">
    <property type="entry name" value="TRNA THREONYLCARBAMOYLADENOSINE BIOSYNTHESIS PROTEIN TSAE"/>
    <property type="match status" value="1"/>
</dbReference>
<name>X1NVW1_9ZZZZ</name>
<evidence type="ECO:0000256" key="5">
    <source>
        <dbReference type="ARBA" id="ARBA00022694"/>
    </source>
</evidence>
<dbReference type="PANTHER" id="PTHR33540">
    <property type="entry name" value="TRNA THREONYLCARBAMOYLADENOSINE BIOSYNTHESIS PROTEIN TSAE"/>
    <property type="match status" value="1"/>
</dbReference>
<dbReference type="Gene3D" id="3.40.50.300">
    <property type="entry name" value="P-loop containing nucleotide triphosphate hydrolases"/>
    <property type="match status" value="1"/>
</dbReference>
<dbReference type="NCBIfam" id="TIGR00150">
    <property type="entry name" value="T6A_YjeE"/>
    <property type="match status" value="1"/>
</dbReference>
<comment type="caution">
    <text evidence="11">The sequence shown here is derived from an EMBL/GenBank/DDBJ whole genome shotgun (WGS) entry which is preliminary data.</text>
</comment>
<evidence type="ECO:0000256" key="2">
    <source>
        <dbReference type="ARBA" id="ARBA00007599"/>
    </source>
</evidence>
<evidence type="ECO:0000256" key="1">
    <source>
        <dbReference type="ARBA" id="ARBA00004496"/>
    </source>
</evidence>
<dbReference type="InterPro" id="IPR003442">
    <property type="entry name" value="T6A_TsaE"/>
</dbReference>
<dbReference type="GO" id="GO:0005524">
    <property type="term" value="F:ATP binding"/>
    <property type="evidence" value="ECO:0007669"/>
    <property type="project" value="UniProtKB-KW"/>
</dbReference>
<keyword evidence="7" id="KW-0547">Nucleotide-binding</keyword>
<protein>
    <recommendedName>
        <fullName evidence="3">tRNA threonylcarbamoyladenosine biosynthesis protein TsaE</fullName>
    </recommendedName>
    <alternativeName>
        <fullName evidence="10">t(6)A37 threonylcarbamoyladenosine biosynthesis protein TsaE</fullName>
    </alternativeName>
</protein>
<dbReference type="GO" id="GO:0005737">
    <property type="term" value="C:cytoplasm"/>
    <property type="evidence" value="ECO:0007669"/>
    <property type="project" value="UniProtKB-SubCell"/>
</dbReference>
<dbReference type="GO" id="GO:0002949">
    <property type="term" value="P:tRNA threonylcarbamoyladenosine modification"/>
    <property type="evidence" value="ECO:0007669"/>
    <property type="project" value="InterPro"/>
</dbReference>
<evidence type="ECO:0000256" key="4">
    <source>
        <dbReference type="ARBA" id="ARBA00022490"/>
    </source>
</evidence>
<dbReference type="Pfam" id="PF02367">
    <property type="entry name" value="TsaE"/>
    <property type="match status" value="1"/>
</dbReference>
<keyword evidence="4" id="KW-0963">Cytoplasm</keyword>